<feature type="domain" description="PTS EIIA type-4" evidence="8">
    <location>
        <begin position="6"/>
        <end position="129"/>
    </location>
</feature>
<dbReference type="InterPro" id="IPR036662">
    <property type="entry name" value="PTS_EIIA_man-typ_sf"/>
</dbReference>
<dbReference type="PANTHER" id="PTHR33799:SF1">
    <property type="entry name" value="PTS SYSTEM MANNOSE-SPECIFIC EIIAB COMPONENT-RELATED"/>
    <property type="match status" value="1"/>
</dbReference>
<dbReference type="GO" id="GO:0005737">
    <property type="term" value="C:cytoplasm"/>
    <property type="evidence" value="ECO:0007669"/>
    <property type="project" value="UniProtKB-SubCell"/>
</dbReference>
<dbReference type="GO" id="GO:0016020">
    <property type="term" value="C:membrane"/>
    <property type="evidence" value="ECO:0007669"/>
    <property type="project" value="InterPro"/>
</dbReference>
<evidence type="ECO:0000256" key="7">
    <source>
        <dbReference type="ARBA" id="ARBA00022777"/>
    </source>
</evidence>
<keyword evidence="6" id="KW-0598">Phosphotransferase system</keyword>
<sequence>MQGDERVGVVVAGHGVFASGALSACEVIIGAPEAVVALDLAAHEDPAGFGARMAEAVASVDHGAGVLVATDLPGATPFNAAVRLTRGGTPVEVVAGVNLPMLLETLLSRDGAALADVAGTARSAGRNGVVRWEPNG</sequence>
<dbReference type="OrthoDB" id="3183705at2"/>
<evidence type="ECO:0000313" key="9">
    <source>
        <dbReference type="EMBL" id="PSL00684.1"/>
    </source>
</evidence>
<dbReference type="CDD" id="cd00006">
    <property type="entry name" value="PTS_IIA_man"/>
    <property type="match status" value="1"/>
</dbReference>
<evidence type="ECO:0000256" key="3">
    <source>
        <dbReference type="ARBA" id="ARBA00022490"/>
    </source>
</evidence>
<keyword evidence="7" id="KW-0418">Kinase</keyword>
<evidence type="ECO:0000256" key="1">
    <source>
        <dbReference type="ARBA" id="ARBA00004496"/>
    </source>
</evidence>
<dbReference type="PANTHER" id="PTHR33799">
    <property type="entry name" value="PTS PERMEASE-RELATED-RELATED"/>
    <property type="match status" value="1"/>
</dbReference>
<dbReference type="Pfam" id="PF03610">
    <property type="entry name" value="EIIA-man"/>
    <property type="match status" value="1"/>
</dbReference>
<evidence type="ECO:0000256" key="2">
    <source>
        <dbReference type="ARBA" id="ARBA00022448"/>
    </source>
</evidence>
<reference evidence="9 10" key="1">
    <citation type="submission" date="2018-03" db="EMBL/GenBank/DDBJ databases">
        <title>Genomic Encyclopedia of Archaeal and Bacterial Type Strains, Phase II (KMG-II): from individual species to whole genera.</title>
        <authorList>
            <person name="Goeker M."/>
        </authorList>
    </citation>
    <scope>NUCLEOTIDE SEQUENCE [LARGE SCALE GENOMIC DNA]</scope>
    <source>
        <strain evidence="9 10">DSM 45312</strain>
    </source>
</reference>
<dbReference type="InterPro" id="IPR051471">
    <property type="entry name" value="Bacterial_PTS_sugar_comp"/>
</dbReference>
<evidence type="ECO:0000259" key="8">
    <source>
        <dbReference type="PROSITE" id="PS51096"/>
    </source>
</evidence>
<organism evidence="9 10">
    <name type="scientific">Murinocardiopsis flavida</name>
    <dbReference type="NCBI Taxonomy" id="645275"/>
    <lineage>
        <taxon>Bacteria</taxon>
        <taxon>Bacillati</taxon>
        <taxon>Actinomycetota</taxon>
        <taxon>Actinomycetes</taxon>
        <taxon>Streptosporangiales</taxon>
        <taxon>Nocardiopsidaceae</taxon>
        <taxon>Murinocardiopsis</taxon>
    </lineage>
</organism>
<keyword evidence="3" id="KW-0963">Cytoplasm</keyword>
<dbReference type="RefSeq" id="WP_106580881.1">
    <property type="nucleotide sequence ID" value="NZ_PYGA01000001.1"/>
</dbReference>
<dbReference type="GO" id="GO:0016301">
    <property type="term" value="F:kinase activity"/>
    <property type="evidence" value="ECO:0007669"/>
    <property type="project" value="UniProtKB-KW"/>
</dbReference>
<dbReference type="EMBL" id="PYGA01000001">
    <property type="protein sequence ID" value="PSL00684.1"/>
    <property type="molecule type" value="Genomic_DNA"/>
</dbReference>
<accession>A0A2P8DU19</accession>
<keyword evidence="4" id="KW-0762">Sugar transport</keyword>
<dbReference type="InterPro" id="IPR033887">
    <property type="entry name" value="PTS_IIA_man"/>
</dbReference>
<evidence type="ECO:0000256" key="4">
    <source>
        <dbReference type="ARBA" id="ARBA00022597"/>
    </source>
</evidence>
<protein>
    <submittedName>
        <fullName evidence="9">PTS system N-acetylgalactosamine-specific IIA component/PTS system mannose-specific IIA component</fullName>
    </submittedName>
</protein>
<comment type="subcellular location">
    <subcellularLocation>
        <location evidence="1">Cytoplasm</location>
    </subcellularLocation>
</comment>
<keyword evidence="5" id="KW-0808">Transferase</keyword>
<evidence type="ECO:0000313" key="10">
    <source>
        <dbReference type="Proteomes" id="UP000240542"/>
    </source>
</evidence>
<gene>
    <name evidence="9" type="ORF">CLV63_101158</name>
</gene>
<comment type="caution">
    <text evidence="9">The sequence shown here is derived from an EMBL/GenBank/DDBJ whole genome shotgun (WGS) entry which is preliminary data.</text>
</comment>
<dbReference type="SUPFAM" id="SSF53062">
    <property type="entry name" value="PTS system fructose IIA component-like"/>
    <property type="match status" value="1"/>
</dbReference>
<dbReference type="Proteomes" id="UP000240542">
    <property type="component" value="Unassembled WGS sequence"/>
</dbReference>
<dbReference type="InterPro" id="IPR004701">
    <property type="entry name" value="PTS_EIIA_man-typ"/>
</dbReference>
<proteinExistence type="predicted"/>
<dbReference type="GO" id="GO:0009401">
    <property type="term" value="P:phosphoenolpyruvate-dependent sugar phosphotransferase system"/>
    <property type="evidence" value="ECO:0007669"/>
    <property type="project" value="UniProtKB-KW"/>
</dbReference>
<evidence type="ECO:0000256" key="5">
    <source>
        <dbReference type="ARBA" id="ARBA00022679"/>
    </source>
</evidence>
<evidence type="ECO:0000256" key="6">
    <source>
        <dbReference type="ARBA" id="ARBA00022683"/>
    </source>
</evidence>
<dbReference type="AlphaFoldDB" id="A0A2P8DU19"/>
<dbReference type="Gene3D" id="3.40.50.510">
    <property type="entry name" value="Phosphotransferase system, mannose-type IIA component"/>
    <property type="match status" value="1"/>
</dbReference>
<keyword evidence="10" id="KW-1185">Reference proteome</keyword>
<dbReference type="PROSITE" id="PS51096">
    <property type="entry name" value="PTS_EIIA_TYPE_4"/>
    <property type="match status" value="1"/>
</dbReference>
<dbReference type="PROSITE" id="PS51257">
    <property type="entry name" value="PROKAR_LIPOPROTEIN"/>
    <property type="match status" value="1"/>
</dbReference>
<name>A0A2P8DU19_9ACTN</name>
<keyword evidence="2" id="KW-0813">Transport</keyword>